<keyword evidence="1" id="KW-0175">Coiled coil</keyword>
<accession>A0A4Z1EI12</accession>
<feature type="region of interest" description="Disordered" evidence="2">
    <location>
        <begin position="561"/>
        <end position="580"/>
    </location>
</feature>
<sequence>MLSPEASEMIANIGTLTLDQARGFLPVAKSKTQEYVDLIAKFRTSSRQSEEKVRSTIAMYLHQDFDIFKPLEFSTQNPIFELHLANMEGITCANLVAELSTFDLAQTLRIIPMLQAYITTVVLDLVDVRKSIRDHEENGQLCVEYYQRASHKKRQKLESGIRKWLANNERVLLEFKQRQTVLETELMSSPATVEMLTKHLEGLLDKEFSYVQADDTPQSVQAIYKKSTLYQSLSLVLSPNFNMIPKRIASEMMGSSGKAEGGPLKRMKEMLKENADKVTFSNRETSEFKCLVLVHQKDIEFHRSNIKRWNKCIQDSEKLIQELEKTNKEYKEDIEKNRQEIVELKQEEEVILAIQKQGEVREENLRRVVQKDMTKFLEGKLEKAGLSLEKEGEADQGEKIVSRFEAEDVKRRRSSTPTPKLSSMSTIKISLKRTALEMVCKTELDDPFLKVRQALTECQRCMGNKTERFTLLESHAMAVKSEIERDEEEIRQIEGKLVRKQRNLRCVEQRLEEFRAEISELKEKEKLVLAAQDRGEEFLKTLLKSGKEELDAMIEKGLDEAENSSKKKVKVENQETGGNA</sequence>
<evidence type="ECO:0000313" key="4">
    <source>
        <dbReference type="Proteomes" id="UP000297777"/>
    </source>
</evidence>
<proteinExistence type="predicted"/>
<comment type="caution">
    <text evidence="3">The sequence shown here is derived from an EMBL/GenBank/DDBJ whole genome shotgun (WGS) entry which is preliminary data.</text>
</comment>
<feature type="coiled-coil region" evidence="1">
    <location>
        <begin position="476"/>
        <end position="531"/>
    </location>
</feature>
<feature type="coiled-coil region" evidence="1">
    <location>
        <begin position="306"/>
        <end position="347"/>
    </location>
</feature>
<protein>
    <submittedName>
        <fullName evidence="3">Uncharacterized protein</fullName>
    </submittedName>
</protein>
<dbReference type="OrthoDB" id="3554392at2759"/>
<dbReference type="AlphaFoldDB" id="A0A4Z1EI12"/>
<keyword evidence="4" id="KW-1185">Reference proteome</keyword>
<evidence type="ECO:0000313" key="3">
    <source>
        <dbReference type="EMBL" id="TGO11956.1"/>
    </source>
</evidence>
<organism evidence="3 4">
    <name type="scientific">Botrytis tulipae</name>
    <dbReference type="NCBI Taxonomy" id="87230"/>
    <lineage>
        <taxon>Eukaryota</taxon>
        <taxon>Fungi</taxon>
        <taxon>Dikarya</taxon>
        <taxon>Ascomycota</taxon>
        <taxon>Pezizomycotina</taxon>
        <taxon>Leotiomycetes</taxon>
        <taxon>Helotiales</taxon>
        <taxon>Sclerotiniaceae</taxon>
        <taxon>Botrytis</taxon>
    </lineage>
</organism>
<name>A0A4Z1EI12_9HELO</name>
<evidence type="ECO:0000256" key="2">
    <source>
        <dbReference type="SAM" id="MobiDB-lite"/>
    </source>
</evidence>
<reference evidence="3 4" key="1">
    <citation type="submission" date="2017-12" db="EMBL/GenBank/DDBJ databases">
        <title>Comparative genomics of Botrytis spp.</title>
        <authorList>
            <person name="Valero-Jimenez C.A."/>
            <person name="Tapia P."/>
            <person name="Veloso J."/>
            <person name="Silva-Moreno E."/>
            <person name="Staats M."/>
            <person name="Valdes J.H."/>
            <person name="Van Kan J.A.L."/>
        </authorList>
    </citation>
    <scope>NUCLEOTIDE SEQUENCE [LARGE SCALE GENOMIC DNA]</scope>
    <source>
        <strain evidence="3 4">Bt9001</strain>
    </source>
</reference>
<feature type="compositionally biased region" description="Basic and acidic residues" evidence="2">
    <location>
        <begin position="561"/>
        <end position="573"/>
    </location>
</feature>
<dbReference type="Proteomes" id="UP000297777">
    <property type="component" value="Unassembled WGS sequence"/>
</dbReference>
<dbReference type="EMBL" id="PQXH01000097">
    <property type="protein sequence ID" value="TGO11956.1"/>
    <property type="molecule type" value="Genomic_DNA"/>
</dbReference>
<gene>
    <name evidence="3" type="ORF">BTUL_0097g00080</name>
</gene>
<evidence type="ECO:0000256" key="1">
    <source>
        <dbReference type="SAM" id="Coils"/>
    </source>
</evidence>